<reference evidence="2 3" key="1">
    <citation type="submission" date="2015-10" db="EMBL/GenBank/DDBJ databases">
        <title>Genome analyses suggest a sexual origin of heterokaryosis in a supposedly ancient asexual fungus.</title>
        <authorList>
            <person name="Ropars J."/>
            <person name="Sedzielewska K."/>
            <person name="Noel J."/>
            <person name="Charron P."/>
            <person name="Farinelli L."/>
            <person name="Marton T."/>
            <person name="Kruger M."/>
            <person name="Pelin A."/>
            <person name="Brachmann A."/>
            <person name="Corradi N."/>
        </authorList>
    </citation>
    <scope>NUCLEOTIDE SEQUENCE [LARGE SCALE GENOMIC DNA]</scope>
    <source>
        <strain evidence="2 3">A4</strain>
    </source>
</reference>
<evidence type="ECO:0000313" key="3">
    <source>
        <dbReference type="Proteomes" id="UP000234323"/>
    </source>
</evidence>
<proteinExistence type="predicted"/>
<protein>
    <submittedName>
        <fullName evidence="2">Uncharacterized protein</fullName>
    </submittedName>
</protein>
<dbReference type="Proteomes" id="UP000234323">
    <property type="component" value="Unassembled WGS sequence"/>
</dbReference>
<dbReference type="AlphaFoldDB" id="A0A2I1H6J5"/>
<feature type="region of interest" description="Disordered" evidence="1">
    <location>
        <begin position="20"/>
        <end position="51"/>
    </location>
</feature>
<gene>
    <name evidence="2" type="ORF">RhiirA4_473344</name>
</gene>
<accession>A0A2I1H6J5</accession>
<organism evidence="2 3">
    <name type="scientific">Rhizophagus irregularis</name>
    <dbReference type="NCBI Taxonomy" id="588596"/>
    <lineage>
        <taxon>Eukaryota</taxon>
        <taxon>Fungi</taxon>
        <taxon>Fungi incertae sedis</taxon>
        <taxon>Mucoromycota</taxon>
        <taxon>Glomeromycotina</taxon>
        <taxon>Glomeromycetes</taxon>
        <taxon>Glomerales</taxon>
        <taxon>Glomeraceae</taxon>
        <taxon>Rhizophagus</taxon>
    </lineage>
</organism>
<evidence type="ECO:0000313" key="2">
    <source>
        <dbReference type="EMBL" id="PKY54500.1"/>
    </source>
</evidence>
<evidence type="ECO:0000256" key="1">
    <source>
        <dbReference type="SAM" id="MobiDB-lite"/>
    </source>
</evidence>
<dbReference type="EMBL" id="LLXI01001621">
    <property type="protein sequence ID" value="PKY54500.1"/>
    <property type="molecule type" value="Genomic_DNA"/>
</dbReference>
<feature type="compositionally biased region" description="Acidic residues" evidence="1">
    <location>
        <begin position="24"/>
        <end position="43"/>
    </location>
</feature>
<sequence length="51" mass="6102">MIDDIIGKIYFHSTHLLKFYNDSESGDDKEEDKEEDDEYDDDEGEKRKEKS</sequence>
<comment type="caution">
    <text evidence="2">The sequence shown here is derived from an EMBL/GenBank/DDBJ whole genome shotgun (WGS) entry which is preliminary data.</text>
</comment>
<keyword evidence="3" id="KW-1185">Reference proteome</keyword>
<name>A0A2I1H6J5_9GLOM</name>